<evidence type="ECO:0000259" key="2">
    <source>
        <dbReference type="PROSITE" id="PS50887"/>
    </source>
</evidence>
<dbReference type="SMART" id="SM00065">
    <property type="entry name" value="GAF"/>
    <property type="match status" value="1"/>
</dbReference>
<dbReference type="Pfam" id="PF00990">
    <property type="entry name" value="GGDEF"/>
    <property type="match status" value="1"/>
</dbReference>
<dbReference type="SMART" id="SM00267">
    <property type="entry name" value="GGDEF"/>
    <property type="match status" value="1"/>
</dbReference>
<dbReference type="SUPFAM" id="SSF55073">
    <property type="entry name" value="Nucleotide cyclase"/>
    <property type="match status" value="1"/>
</dbReference>
<dbReference type="PROSITE" id="PS50887">
    <property type="entry name" value="GGDEF"/>
    <property type="match status" value="1"/>
</dbReference>
<dbReference type="InterPro" id="IPR000160">
    <property type="entry name" value="GGDEF_dom"/>
</dbReference>
<dbReference type="PANTHER" id="PTHR45138">
    <property type="entry name" value="REGULATORY COMPONENTS OF SENSORY TRANSDUCTION SYSTEM"/>
    <property type="match status" value="1"/>
</dbReference>
<dbReference type="SUPFAM" id="SSF55781">
    <property type="entry name" value="GAF domain-like"/>
    <property type="match status" value="1"/>
</dbReference>
<proteinExistence type="predicted"/>
<dbReference type="EMBL" id="JAUSWJ010000001">
    <property type="protein sequence ID" value="MDQ0515666.1"/>
    <property type="molecule type" value="Genomic_DNA"/>
</dbReference>
<evidence type="ECO:0000256" key="1">
    <source>
        <dbReference type="ARBA" id="ARBA00012528"/>
    </source>
</evidence>
<dbReference type="InterPro" id="IPR003018">
    <property type="entry name" value="GAF"/>
</dbReference>
<reference evidence="3 4" key="1">
    <citation type="submission" date="2023-07" db="EMBL/GenBank/DDBJ databases">
        <title>Genomic Encyclopedia of Type Strains, Phase IV (KMG-IV): sequencing the most valuable type-strain genomes for metagenomic binning, comparative biology and taxonomic classification.</title>
        <authorList>
            <person name="Goeker M."/>
        </authorList>
    </citation>
    <scope>NUCLEOTIDE SEQUENCE [LARGE SCALE GENOMIC DNA]</scope>
    <source>
        <strain evidence="3 4">B1-1</strain>
    </source>
</reference>
<sequence>MWTPPPPPADEPNRLDELYSYGLLDTPPEERFDRITRIASRVYGADVAFLSFVDAGQQWMKSKTSDALHDFIERDRSVCTHVISTGEPLVIEDMRSSPQLAGHPLAADLPWRFYASVPIRGVSSSVVGTLCVMRSEAGPPADFNLEILSDLAAITGHELNLTLQNAKLRSDSYTDSLTGLFNRRKLDEELPRAVRRAVRTAAPVSLLLIDLDHFKEINDSLGHAGGDRVLAEFGRLLAPFARRPDDVICRFGGEEFALILPGSSADGAVTVAGRLLHGLNEAEIRHPTRGRLTASIGIADHALPEDHADWLARADQALYAAKALGRATFSLA</sequence>
<dbReference type="InterPro" id="IPR029016">
    <property type="entry name" value="GAF-like_dom_sf"/>
</dbReference>
<evidence type="ECO:0000313" key="4">
    <source>
        <dbReference type="Proteomes" id="UP001223743"/>
    </source>
</evidence>
<feature type="domain" description="GGDEF" evidence="2">
    <location>
        <begin position="202"/>
        <end position="332"/>
    </location>
</feature>
<dbReference type="InterPro" id="IPR029787">
    <property type="entry name" value="Nucleotide_cyclase"/>
</dbReference>
<dbReference type="Proteomes" id="UP001223743">
    <property type="component" value="Unassembled WGS sequence"/>
</dbReference>
<name>A0ABU0M3X4_9HYPH</name>
<dbReference type="InterPro" id="IPR043128">
    <property type="entry name" value="Rev_trsase/Diguanyl_cyclase"/>
</dbReference>
<dbReference type="EC" id="2.7.7.65" evidence="1"/>
<gene>
    <name evidence="3" type="ORF">QO015_001279</name>
</gene>
<organism evidence="3 4">
    <name type="scientific">Kaistia geumhonensis</name>
    <dbReference type="NCBI Taxonomy" id="410839"/>
    <lineage>
        <taxon>Bacteria</taxon>
        <taxon>Pseudomonadati</taxon>
        <taxon>Pseudomonadota</taxon>
        <taxon>Alphaproteobacteria</taxon>
        <taxon>Hyphomicrobiales</taxon>
        <taxon>Kaistiaceae</taxon>
        <taxon>Kaistia</taxon>
    </lineage>
</organism>
<dbReference type="NCBIfam" id="TIGR00254">
    <property type="entry name" value="GGDEF"/>
    <property type="match status" value="1"/>
</dbReference>
<keyword evidence="4" id="KW-1185">Reference proteome</keyword>
<dbReference type="CDD" id="cd01949">
    <property type="entry name" value="GGDEF"/>
    <property type="match status" value="1"/>
</dbReference>
<dbReference type="Gene3D" id="3.30.70.270">
    <property type="match status" value="1"/>
</dbReference>
<comment type="caution">
    <text evidence="3">The sequence shown here is derived from an EMBL/GenBank/DDBJ whole genome shotgun (WGS) entry which is preliminary data.</text>
</comment>
<protein>
    <recommendedName>
        <fullName evidence="1">diguanylate cyclase</fullName>
        <ecNumber evidence="1">2.7.7.65</ecNumber>
    </recommendedName>
</protein>
<dbReference type="Pfam" id="PF13185">
    <property type="entry name" value="GAF_2"/>
    <property type="match status" value="1"/>
</dbReference>
<accession>A0ABU0M3X4</accession>
<dbReference type="InterPro" id="IPR050469">
    <property type="entry name" value="Diguanylate_Cyclase"/>
</dbReference>
<dbReference type="PANTHER" id="PTHR45138:SF24">
    <property type="entry name" value="DIGUANYLATE CYCLASE DGCC-RELATED"/>
    <property type="match status" value="1"/>
</dbReference>
<dbReference type="Gene3D" id="3.30.450.40">
    <property type="match status" value="1"/>
</dbReference>
<evidence type="ECO:0000313" key="3">
    <source>
        <dbReference type="EMBL" id="MDQ0515666.1"/>
    </source>
</evidence>
<dbReference type="RefSeq" id="WP_266280713.1">
    <property type="nucleotide sequence ID" value="NZ_JAPKNF010000001.1"/>
</dbReference>